<feature type="transmembrane region" description="Helical" evidence="6">
    <location>
        <begin position="217"/>
        <end position="236"/>
    </location>
</feature>
<gene>
    <name evidence="8" type="ORF">NF867_05455</name>
</gene>
<sequence>MNNTHTKAYIALAIICVTWGTTFLATRVGIQSIPPILFGAMRQTLAALFFFTVFFMRGGVLPKWHDMRMQVVAGLLMIAFGNGVVAWGIKYVSSGLATIICSMMPIWVILINLVSNSGEKLNWKIGLGTLMGFTGLALIFRDHLTDLQNRDYLFGIIVIVFASISWTLGTMIAKKNFTEKVSPFLSSGIQTLSGGIMLFIFSPFVDSYEHLKFDQNGLMALAYLVILGSAVSYTCYSYALSKLPTSVVAMYAYINPVIAVIMGWLILDEKLNGVIGISAAIILGGLYLVNQGFKTQTKKEEPELVKPNVAQLEYE</sequence>
<evidence type="ECO:0000256" key="5">
    <source>
        <dbReference type="ARBA" id="ARBA00023136"/>
    </source>
</evidence>
<evidence type="ECO:0000259" key="7">
    <source>
        <dbReference type="Pfam" id="PF00892"/>
    </source>
</evidence>
<dbReference type="Gene3D" id="1.10.3730.20">
    <property type="match status" value="1"/>
</dbReference>
<dbReference type="InterPro" id="IPR037185">
    <property type="entry name" value="EmrE-like"/>
</dbReference>
<evidence type="ECO:0000256" key="6">
    <source>
        <dbReference type="SAM" id="Phobius"/>
    </source>
</evidence>
<keyword evidence="9" id="KW-1185">Reference proteome</keyword>
<dbReference type="AlphaFoldDB" id="A0A9X2F4R0"/>
<accession>A0A9X2F4R0</accession>
<feature type="transmembrane region" description="Helical" evidence="6">
    <location>
        <begin position="95"/>
        <end position="114"/>
    </location>
</feature>
<evidence type="ECO:0000313" key="9">
    <source>
        <dbReference type="Proteomes" id="UP001155182"/>
    </source>
</evidence>
<evidence type="ECO:0000313" key="8">
    <source>
        <dbReference type="EMBL" id="MCO4292306.1"/>
    </source>
</evidence>
<dbReference type="EMBL" id="JAMWYS010000024">
    <property type="protein sequence ID" value="MCO4292306.1"/>
    <property type="molecule type" value="Genomic_DNA"/>
</dbReference>
<feature type="transmembrane region" description="Helical" evidence="6">
    <location>
        <begin position="121"/>
        <end position="140"/>
    </location>
</feature>
<name>A0A9X2F4R0_9SPHI</name>
<dbReference type="PANTHER" id="PTHR32322">
    <property type="entry name" value="INNER MEMBRANE TRANSPORTER"/>
    <property type="match status" value="1"/>
</dbReference>
<evidence type="ECO:0000256" key="1">
    <source>
        <dbReference type="ARBA" id="ARBA00004141"/>
    </source>
</evidence>
<evidence type="ECO:0000256" key="2">
    <source>
        <dbReference type="ARBA" id="ARBA00007362"/>
    </source>
</evidence>
<dbReference type="InterPro" id="IPR000620">
    <property type="entry name" value="EamA_dom"/>
</dbReference>
<feature type="domain" description="EamA" evidence="7">
    <location>
        <begin position="7"/>
        <end position="140"/>
    </location>
</feature>
<feature type="transmembrane region" description="Helical" evidence="6">
    <location>
        <begin position="152"/>
        <end position="172"/>
    </location>
</feature>
<keyword evidence="3 6" id="KW-0812">Transmembrane</keyword>
<reference evidence="8" key="1">
    <citation type="submission" date="2022-06" db="EMBL/GenBank/DDBJ databases">
        <title>Solitalea sp. MAHUQ-68 isolated from rhizospheric soil.</title>
        <authorList>
            <person name="Huq M.A."/>
        </authorList>
    </citation>
    <scope>NUCLEOTIDE SEQUENCE</scope>
    <source>
        <strain evidence="8">MAHUQ-68</strain>
    </source>
</reference>
<comment type="caution">
    <text evidence="8">The sequence shown here is derived from an EMBL/GenBank/DDBJ whole genome shotgun (WGS) entry which is preliminary data.</text>
</comment>
<feature type="transmembrane region" description="Helical" evidence="6">
    <location>
        <begin position="273"/>
        <end position="289"/>
    </location>
</feature>
<dbReference type="RefSeq" id="WP_252586613.1">
    <property type="nucleotide sequence ID" value="NZ_JAMWYS010000024.1"/>
</dbReference>
<feature type="transmembrane region" description="Helical" evidence="6">
    <location>
        <begin position="69"/>
        <end position="89"/>
    </location>
</feature>
<organism evidence="8 9">
    <name type="scientific">Solitalea agri</name>
    <dbReference type="NCBI Taxonomy" id="2953739"/>
    <lineage>
        <taxon>Bacteria</taxon>
        <taxon>Pseudomonadati</taxon>
        <taxon>Bacteroidota</taxon>
        <taxon>Sphingobacteriia</taxon>
        <taxon>Sphingobacteriales</taxon>
        <taxon>Sphingobacteriaceae</taxon>
        <taxon>Solitalea</taxon>
    </lineage>
</organism>
<evidence type="ECO:0000256" key="4">
    <source>
        <dbReference type="ARBA" id="ARBA00022989"/>
    </source>
</evidence>
<dbReference type="Pfam" id="PF00892">
    <property type="entry name" value="EamA"/>
    <property type="match status" value="2"/>
</dbReference>
<keyword evidence="5 6" id="KW-0472">Membrane</keyword>
<evidence type="ECO:0000256" key="3">
    <source>
        <dbReference type="ARBA" id="ARBA00022692"/>
    </source>
</evidence>
<feature type="domain" description="EamA" evidence="7">
    <location>
        <begin position="154"/>
        <end position="290"/>
    </location>
</feature>
<dbReference type="PANTHER" id="PTHR32322:SF2">
    <property type="entry name" value="EAMA DOMAIN-CONTAINING PROTEIN"/>
    <property type="match status" value="1"/>
</dbReference>
<dbReference type="Proteomes" id="UP001155182">
    <property type="component" value="Unassembled WGS sequence"/>
</dbReference>
<dbReference type="InterPro" id="IPR050638">
    <property type="entry name" value="AA-Vitamin_Transporters"/>
</dbReference>
<proteinExistence type="inferred from homology"/>
<comment type="subcellular location">
    <subcellularLocation>
        <location evidence="1">Membrane</location>
        <topology evidence="1">Multi-pass membrane protein</topology>
    </subcellularLocation>
</comment>
<feature type="transmembrane region" description="Helical" evidence="6">
    <location>
        <begin position="9"/>
        <end position="30"/>
    </location>
</feature>
<dbReference type="SUPFAM" id="SSF103481">
    <property type="entry name" value="Multidrug resistance efflux transporter EmrE"/>
    <property type="match status" value="2"/>
</dbReference>
<feature type="transmembrane region" description="Helical" evidence="6">
    <location>
        <begin position="184"/>
        <end position="205"/>
    </location>
</feature>
<dbReference type="GO" id="GO:0016020">
    <property type="term" value="C:membrane"/>
    <property type="evidence" value="ECO:0007669"/>
    <property type="project" value="UniProtKB-SubCell"/>
</dbReference>
<protein>
    <submittedName>
        <fullName evidence="8">EamA family transporter</fullName>
    </submittedName>
</protein>
<feature type="transmembrane region" description="Helical" evidence="6">
    <location>
        <begin position="36"/>
        <end position="57"/>
    </location>
</feature>
<comment type="similarity">
    <text evidence="2">Belongs to the EamA transporter family.</text>
</comment>
<feature type="transmembrane region" description="Helical" evidence="6">
    <location>
        <begin position="248"/>
        <end position="267"/>
    </location>
</feature>
<keyword evidence="4 6" id="KW-1133">Transmembrane helix</keyword>